<dbReference type="PANTHER" id="PTHR11010:SF109">
    <property type="entry name" value="PEPTIDASE, FAMILY S28, PUTATIVE (AFU_ORTHOLOGUE AFUA_4G03790)-RELATED"/>
    <property type="match status" value="1"/>
</dbReference>
<evidence type="ECO:0000256" key="4">
    <source>
        <dbReference type="ARBA" id="ARBA00022801"/>
    </source>
</evidence>
<keyword evidence="7" id="KW-1185">Reference proteome</keyword>
<name>A0A0C9UP75_SPHS4</name>
<organism evidence="6 7">
    <name type="scientific">Sphaerobolus stellatus (strain SS14)</name>
    <dbReference type="NCBI Taxonomy" id="990650"/>
    <lineage>
        <taxon>Eukaryota</taxon>
        <taxon>Fungi</taxon>
        <taxon>Dikarya</taxon>
        <taxon>Basidiomycota</taxon>
        <taxon>Agaricomycotina</taxon>
        <taxon>Agaricomycetes</taxon>
        <taxon>Phallomycetidae</taxon>
        <taxon>Geastrales</taxon>
        <taxon>Sphaerobolaceae</taxon>
        <taxon>Sphaerobolus</taxon>
    </lineage>
</organism>
<sequence>MLPWSSNLIAILIWSLQYAIFINGEDLLRTRGIHFRPQEFFPQPDRSSVASNNPLFIDMPIDHFSGDGDRRTFKNRYWVNETYYKAGGPVFIFDSGEQNAQPLLPYYLQEYHGLSAVMRLAKRYSGLAILWEHRFYGASLPFPVNGNTTADQWKYLTTEQALEDVVYFSNNLNVKGLDSALLKPNVAPWVWVGGSYPGVRGALLRQRNPSIIHAAWVSSAPVEAQVDMASYYKAAERSLARNCSNDWVAVTKFVDDTLMNSKNTTQVNELKFRLLKARLSGPGGNETGADGLTVAQAANESNVNIASILMDPLDFYQYYGPVTVPPFCEKLETRNSTATPSEGGIAATSGIQAALDAFLVALAELDYAAIAALQPDDPVQDRSWMWQYCSEYGFYQRGDPNNPRSIETSLLSLDLFQQQCNETFPFPELLPPSPEVGNVNKYGGWNMNPSNTLWTNGEFDPWRTLGLASIENNSPHLQSSLVVPPCNEVPTGAGNSTFFGLVHSGMVHVSDLRVLLTPDANHSHFQTVGFYSPVAQEPFYSGLALFQLALDEWLQKSDDCFKGEP</sequence>
<evidence type="ECO:0000256" key="1">
    <source>
        <dbReference type="ARBA" id="ARBA00011079"/>
    </source>
</evidence>
<dbReference type="InterPro" id="IPR008758">
    <property type="entry name" value="Peptidase_S28"/>
</dbReference>
<dbReference type="PANTHER" id="PTHR11010">
    <property type="entry name" value="PROTEASE S28 PRO-X CARBOXYPEPTIDASE-RELATED"/>
    <property type="match status" value="1"/>
</dbReference>
<evidence type="ECO:0000313" key="7">
    <source>
        <dbReference type="Proteomes" id="UP000054279"/>
    </source>
</evidence>
<dbReference type="Pfam" id="PF05577">
    <property type="entry name" value="Peptidase_S28"/>
    <property type="match status" value="1"/>
</dbReference>
<dbReference type="GO" id="GO:0006508">
    <property type="term" value="P:proteolysis"/>
    <property type="evidence" value="ECO:0007669"/>
    <property type="project" value="UniProtKB-KW"/>
</dbReference>
<gene>
    <name evidence="6" type="ORF">M422DRAFT_267663</name>
</gene>
<keyword evidence="5" id="KW-0325">Glycoprotein</keyword>
<dbReference type="OrthoDB" id="1735038at2759"/>
<proteinExistence type="inferred from homology"/>
<protein>
    <submittedName>
        <fullName evidence="6">Unplaced genomic scaffold SPHSTscaffold_180, whole genome shotgun sequence</fullName>
    </submittedName>
</protein>
<dbReference type="GO" id="GO:0008239">
    <property type="term" value="F:dipeptidyl-peptidase activity"/>
    <property type="evidence" value="ECO:0007669"/>
    <property type="project" value="TreeGrafter"/>
</dbReference>
<dbReference type="SUPFAM" id="SSF53474">
    <property type="entry name" value="alpha/beta-Hydrolases"/>
    <property type="match status" value="1"/>
</dbReference>
<keyword evidence="2" id="KW-0645">Protease</keyword>
<keyword evidence="4" id="KW-0378">Hydrolase</keyword>
<evidence type="ECO:0000256" key="3">
    <source>
        <dbReference type="ARBA" id="ARBA00022729"/>
    </source>
</evidence>
<evidence type="ECO:0000313" key="6">
    <source>
        <dbReference type="EMBL" id="KIJ30722.1"/>
    </source>
</evidence>
<keyword evidence="3" id="KW-0732">Signal</keyword>
<accession>A0A0C9UP75</accession>
<reference evidence="6 7" key="1">
    <citation type="submission" date="2014-06" db="EMBL/GenBank/DDBJ databases">
        <title>Evolutionary Origins and Diversification of the Mycorrhizal Mutualists.</title>
        <authorList>
            <consortium name="DOE Joint Genome Institute"/>
            <consortium name="Mycorrhizal Genomics Consortium"/>
            <person name="Kohler A."/>
            <person name="Kuo A."/>
            <person name="Nagy L.G."/>
            <person name="Floudas D."/>
            <person name="Copeland A."/>
            <person name="Barry K.W."/>
            <person name="Cichocki N."/>
            <person name="Veneault-Fourrey C."/>
            <person name="LaButti K."/>
            <person name="Lindquist E.A."/>
            <person name="Lipzen A."/>
            <person name="Lundell T."/>
            <person name="Morin E."/>
            <person name="Murat C."/>
            <person name="Riley R."/>
            <person name="Ohm R."/>
            <person name="Sun H."/>
            <person name="Tunlid A."/>
            <person name="Henrissat B."/>
            <person name="Grigoriev I.V."/>
            <person name="Hibbett D.S."/>
            <person name="Martin F."/>
        </authorList>
    </citation>
    <scope>NUCLEOTIDE SEQUENCE [LARGE SCALE GENOMIC DNA]</scope>
    <source>
        <strain evidence="6 7">SS14</strain>
    </source>
</reference>
<evidence type="ECO:0000256" key="2">
    <source>
        <dbReference type="ARBA" id="ARBA00022670"/>
    </source>
</evidence>
<dbReference type="InterPro" id="IPR029058">
    <property type="entry name" value="AB_hydrolase_fold"/>
</dbReference>
<evidence type="ECO:0000256" key="5">
    <source>
        <dbReference type="ARBA" id="ARBA00023180"/>
    </source>
</evidence>
<dbReference type="Proteomes" id="UP000054279">
    <property type="component" value="Unassembled WGS sequence"/>
</dbReference>
<comment type="similarity">
    <text evidence="1">Belongs to the peptidase S28 family.</text>
</comment>
<dbReference type="GO" id="GO:0070008">
    <property type="term" value="F:serine-type exopeptidase activity"/>
    <property type="evidence" value="ECO:0007669"/>
    <property type="project" value="InterPro"/>
</dbReference>
<dbReference type="AlphaFoldDB" id="A0A0C9UP75"/>
<dbReference type="EMBL" id="KN837255">
    <property type="protein sequence ID" value="KIJ30722.1"/>
    <property type="molecule type" value="Genomic_DNA"/>
</dbReference>
<dbReference type="HOGENOM" id="CLU_023630_2_0_1"/>
<dbReference type="Gene3D" id="3.40.50.1820">
    <property type="entry name" value="alpha/beta hydrolase"/>
    <property type="match status" value="2"/>
</dbReference>